<gene>
    <name evidence="1" type="ORF">ANN_15438</name>
</gene>
<name>A0ABQ8SGE0_PERAM</name>
<dbReference type="EMBL" id="JAJSOF020000027">
    <property type="protein sequence ID" value="KAJ4433181.1"/>
    <property type="molecule type" value="Genomic_DNA"/>
</dbReference>
<keyword evidence="2" id="KW-1185">Reference proteome</keyword>
<dbReference type="Proteomes" id="UP001148838">
    <property type="component" value="Unassembled WGS sequence"/>
</dbReference>
<protein>
    <submittedName>
        <fullName evidence="1">Uncharacterized protein</fullName>
    </submittedName>
</protein>
<accession>A0ABQ8SGE0</accession>
<evidence type="ECO:0000313" key="2">
    <source>
        <dbReference type="Proteomes" id="UP001148838"/>
    </source>
</evidence>
<proteinExistence type="predicted"/>
<sequence>MAGLCEGGNEPPGSLKAISNEQEEKGIKWLIRQLKDSLSSHLLGRVCKQRGFQYAGRSNIPTCASFAVDEKEGRKLVKGLDRPAGCWPHAHMPKQRWTIIQAEWRYRVVSAMIPQAVIAGIRNRISLPIVAPQVHHDAGSEELGREFQKRIADAVKEEE</sequence>
<evidence type="ECO:0000313" key="1">
    <source>
        <dbReference type="EMBL" id="KAJ4433181.1"/>
    </source>
</evidence>
<organism evidence="1 2">
    <name type="scientific">Periplaneta americana</name>
    <name type="common">American cockroach</name>
    <name type="synonym">Blatta americana</name>
    <dbReference type="NCBI Taxonomy" id="6978"/>
    <lineage>
        <taxon>Eukaryota</taxon>
        <taxon>Metazoa</taxon>
        <taxon>Ecdysozoa</taxon>
        <taxon>Arthropoda</taxon>
        <taxon>Hexapoda</taxon>
        <taxon>Insecta</taxon>
        <taxon>Pterygota</taxon>
        <taxon>Neoptera</taxon>
        <taxon>Polyneoptera</taxon>
        <taxon>Dictyoptera</taxon>
        <taxon>Blattodea</taxon>
        <taxon>Blattoidea</taxon>
        <taxon>Blattidae</taxon>
        <taxon>Blattinae</taxon>
        <taxon>Periplaneta</taxon>
    </lineage>
</organism>
<comment type="caution">
    <text evidence="1">The sequence shown here is derived from an EMBL/GenBank/DDBJ whole genome shotgun (WGS) entry which is preliminary data.</text>
</comment>
<reference evidence="1 2" key="1">
    <citation type="journal article" date="2022" name="Allergy">
        <title>Genome assembly and annotation of Periplaneta americana reveal a comprehensive cockroach allergen profile.</title>
        <authorList>
            <person name="Wang L."/>
            <person name="Xiong Q."/>
            <person name="Saelim N."/>
            <person name="Wang L."/>
            <person name="Nong W."/>
            <person name="Wan A.T."/>
            <person name="Shi M."/>
            <person name="Liu X."/>
            <person name="Cao Q."/>
            <person name="Hui J.H.L."/>
            <person name="Sookrung N."/>
            <person name="Leung T.F."/>
            <person name="Tungtrongchitr A."/>
            <person name="Tsui S.K.W."/>
        </authorList>
    </citation>
    <scope>NUCLEOTIDE SEQUENCE [LARGE SCALE GENOMIC DNA]</scope>
    <source>
        <strain evidence="1">PWHHKU_190912</strain>
    </source>
</reference>